<dbReference type="EMBL" id="JBIMZQ010000001">
    <property type="protein sequence ID" value="KAL3674756.1"/>
    <property type="molecule type" value="Genomic_DNA"/>
</dbReference>
<protein>
    <recommendedName>
        <fullName evidence="3">C2H2-type domain-containing protein</fullName>
    </recommendedName>
</protein>
<organism evidence="1 2">
    <name type="scientific">Phytophthora oleae</name>
    <dbReference type="NCBI Taxonomy" id="2107226"/>
    <lineage>
        <taxon>Eukaryota</taxon>
        <taxon>Sar</taxon>
        <taxon>Stramenopiles</taxon>
        <taxon>Oomycota</taxon>
        <taxon>Peronosporomycetes</taxon>
        <taxon>Peronosporales</taxon>
        <taxon>Peronosporaceae</taxon>
        <taxon>Phytophthora</taxon>
    </lineage>
</organism>
<evidence type="ECO:0000313" key="1">
    <source>
        <dbReference type="EMBL" id="KAL3674756.1"/>
    </source>
</evidence>
<evidence type="ECO:0008006" key="3">
    <source>
        <dbReference type="Google" id="ProtNLM"/>
    </source>
</evidence>
<evidence type="ECO:0000313" key="2">
    <source>
        <dbReference type="Proteomes" id="UP001632037"/>
    </source>
</evidence>
<gene>
    <name evidence="1" type="ORF">V7S43_000688</name>
</gene>
<reference evidence="1 2" key="1">
    <citation type="submission" date="2024-09" db="EMBL/GenBank/DDBJ databases">
        <title>Genome sequencing and assembly of Phytophthora oleae, isolate VK10A, causative agent of rot of olive drupes.</title>
        <authorList>
            <person name="Conti Taguali S."/>
            <person name="Riolo M."/>
            <person name="La Spada F."/>
            <person name="Cacciola S.O."/>
            <person name="Dionisio G."/>
        </authorList>
    </citation>
    <scope>NUCLEOTIDE SEQUENCE [LARGE SCALE GENOMIC DNA]</scope>
    <source>
        <strain evidence="1 2">VK10A</strain>
    </source>
</reference>
<name>A0ABD3GA15_9STRA</name>
<sequence>MDKKENRFTCLCGVSFPTLDVLVEHQSTCDHVQVEAWERTLQTMTSPGSECFPCCRVLSLDDVLFNGEMLIYRTYEESICCSKCRDAWYPYEGKALMPRQDVERYLHLRRTTVPLPWLKEYRSQLYRELQEYLHHPIRVLKWLDSGRELESYME</sequence>
<dbReference type="Proteomes" id="UP001632037">
    <property type="component" value="Unassembled WGS sequence"/>
</dbReference>
<proteinExistence type="predicted"/>
<accession>A0ABD3GA15</accession>
<dbReference type="AlphaFoldDB" id="A0ABD3GA15"/>
<keyword evidence="2" id="KW-1185">Reference proteome</keyword>
<comment type="caution">
    <text evidence="1">The sequence shown here is derived from an EMBL/GenBank/DDBJ whole genome shotgun (WGS) entry which is preliminary data.</text>
</comment>